<name>A0A7S0Z965_9CHLO</name>
<dbReference type="GO" id="GO:0016279">
    <property type="term" value="F:protein-lysine N-methyltransferase activity"/>
    <property type="evidence" value="ECO:0007669"/>
    <property type="project" value="TreeGrafter"/>
</dbReference>
<reference evidence="2" key="1">
    <citation type="submission" date="2021-01" db="EMBL/GenBank/DDBJ databases">
        <authorList>
            <person name="Corre E."/>
            <person name="Pelletier E."/>
            <person name="Niang G."/>
            <person name="Scheremetjew M."/>
            <person name="Finn R."/>
            <person name="Kale V."/>
            <person name="Holt S."/>
            <person name="Cochrane G."/>
            <person name="Meng A."/>
            <person name="Brown T."/>
            <person name="Cohen L."/>
        </authorList>
    </citation>
    <scope>NUCLEOTIDE SEQUENCE</scope>
    <source>
        <strain evidence="2">Clade-D-RCC1621</strain>
    </source>
</reference>
<dbReference type="InterPro" id="IPR050600">
    <property type="entry name" value="SETD3_SETD6_MTase"/>
</dbReference>
<dbReference type="AlphaFoldDB" id="A0A7S0Z965"/>
<evidence type="ECO:0000313" key="2">
    <source>
        <dbReference type="EMBL" id="CAD8814599.1"/>
    </source>
</evidence>
<dbReference type="InterPro" id="IPR001214">
    <property type="entry name" value="SET_dom"/>
</dbReference>
<accession>A0A7S0Z965</accession>
<feature type="domain" description="SET" evidence="1">
    <location>
        <begin position="175"/>
        <end position="227"/>
    </location>
</feature>
<organism evidence="2">
    <name type="scientific">Ostreococcus mediterraneus</name>
    <dbReference type="NCBI Taxonomy" id="1486918"/>
    <lineage>
        <taxon>Eukaryota</taxon>
        <taxon>Viridiplantae</taxon>
        <taxon>Chlorophyta</taxon>
        <taxon>Mamiellophyceae</taxon>
        <taxon>Mamiellales</taxon>
        <taxon>Bathycoccaceae</taxon>
        <taxon>Ostreococcus</taxon>
    </lineage>
</organism>
<evidence type="ECO:0000259" key="1">
    <source>
        <dbReference type="Pfam" id="PF00856"/>
    </source>
</evidence>
<dbReference type="PANTHER" id="PTHR13271:SF154">
    <property type="entry name" value="GRIP DOMAIN-CONTAINING PROTEIN"/>
    <property type="match status" value="1"/>
</dbReference>
<dbReference type="InterPro" id="IPR046341">
    <property type="entry name" value="SET_dom_sf"/>
</dbReference>
<sequence length="325" mass="34733">MMAARARVRALERWAREGEMFRVRAREVEFVATDFGVTLAASSAMTKGTRAVTTPLKSWATRSSAFALDVAGRTLDGFDAKAKPTVALALHALNERRQTGDASYAASMPADMDLVDSWDTARLATLRGTSTATAAANRARFIEEARATLAATAFDVSLSDVSWALSMVSSRAVRSEVVPYAFVPGCDLLDHAPEPNCAFGRDDASGDVFCVAIRDISGGESLTLSYGALSNDRLLRMYGFTMDGNPNDVRVMANGAWTATLNPKTSPPPAALVNALDILHAERASLELDDAAMILLENARDASLAHVTALRRGQLDIIDAHIAAL</sequence>
<protein>
    <recommendedName>
        <fullName evidence="1">SET domain-containing protein</fullName>
    </recommendedName>
</protein>
<dbReference type="SUPFAM" id="SSF82199">
    <property type="entry name" value="SET domain"/>
    <property type="match status" value="1"/>
</dbReference>
<dbReference type="PANTHER" id="PTHR13271">
    <property type="entry name" value="UNCHARACTERIZED PUTATIVE METHYLTRANSFERASE"/>
    <property type="match status" value="1"/>
</dbReference>
<dbReference type="CDD" id="cd10527">
    <property type="entry name" value="SET_LSMT"/>
    <property type="match status" value="1"/>
</dbReference>
<dbReference type="Pfam" id="PF00856">
    <property type="entry name" value="SET"/>
    <property type="match status" value="1"/>
</dbReference>
<dbReference type="EMBL" id="HBFO01008078">
    <property type="protein sequence ID" value="CAD8814599.1"/>
    <property type="molecule type" value="Transcribed_RNA"/>
</dbReference>
<dbReference type="Gene3D" id="3.90.1410.10">
    <property type="entry name" value="set domain protein methyltransferase, domain 1"/>
    <property type="match status" value="1"/>
</dbReference>
<gene>
    <name evidence="2" type="ORF">OMED0930_LOCUS5716</name>
</gene>
<proteinExistence type="predicted"/>